<accession>M5FNA0</accession>
<dbReference type="GeneID" id="63684398"/>
<sequence>MLVALIGLALGGRPIVRRRLIGHGSFNAVFKYTIYFPDDPWQPVVLVARLPMSNEPAYRMVAEVTAMKFVLTRTRIPVPRVIQYCPQPINPVGAAWILQTYVDGEALGDVFKSLPMVNKERVVRTLADYCAQLHKITSPFIGSLLPGRDDRGVELCVPRADLAWPCRGDDAVHAVSRASPDGGFRIGPLNSAAFSDDVLELLYPMHRCGPFSKRSEWINACAGLGNLRDVPDLKRPRFALEEGVRVYDHLCAGEGLADKYHLNHGDLSPWNILYDPRTGALTWIDLSYTAFLPEWAIQLPRDYDDDDERFITSDDQPQPRNYAEDTHERQRLRAIFRLELVKTAPELLRAHWHGVVLRQVCMAIGDPAVGNLMVYLDRLQNLAVEPWSQRHPFWRPRVSIPVDANDQSLISACCQWVMLEQPPRAYRKPTLYL</sequence>
<keyword evidence="2" id="KW-1185">Reference proteome</keyword>
<dbReference type="InterPro" id="IPR051678">
    <property type="entry name" value="AGP_Transferase"/>
</dbReference>
<organism evidence="1 2">
    <name type="scientific">Dacryopinax primogenitus (strain DJM 731)</name>
    <name type="common">Brown rot fungus</name>
    <dbReference type="NCBI Taxonomy" id="1858805"/>
    <lineage>
        <taxon>Eukaryota</taxon>
        <taxon>Fungi</taxon>
        <taxon>Dikarya</taxon>
        <taxon>Basidiomycota</taxon>
        <taxon>Agaricomycotina</taxon>
        <taxon>Dacrymycetes</taxon>
        <taxon>Dacrymycetales</taxon>
        <taxon>Dacrymycetaceae</taxon>
        <taxon>Dacryopinax</taxon>
    </lineage>
</organism>
<reference evidence="1 2" key="1">
    <citation type="journal article" date="2012" name="Science">
        <title>The Paleozoic origin of enzymatic lignin decomposition reconstructed from 31 fungal genomes.</title>
        <authorList>
            <person name="Floudas D."/>
            <person name="Binder M."/>
            <person name="Riley R."/>
            <person name="Barry K."/>
            <person name="Blanchette R.A."/>
            <person name="Henrissat B."/>
            <person name="Martinez A.T."/>
            <person name="Otillar R."/>
            <person name="Spatafora J.W."/>
            <person name="Yadav J.S."/>
            <person name="Aerts A."/>
            <person name="Benoit I."/>
            <person name="Boyd A."/>
            <person name="Carlson A."/>
            <person name="Copeland A."/>
            <person name="Coutinho P.M."/>
            <person name="de Vries R.P."/>
            <person name="Ferreira P."/>
            <person name="Findley K."/>
            <person name="Foster B."/>
            <person name="Gaskell J."/>
            <person name="Glotzer D."/>
            <person name="Gorecki P."/>
            <person name="Heitman J."/>
            <person name="Hesse C."/>
            <person name="Hori C."/>
            <person name="Igarashi K."/>
            <person name="Jurgens J.A."/>
            <person name="Kallen N."/>
            <person name="Kersten P."/>
            <person name="Kohler A."/>
            <person name="Kuees U."/>
            <person name="Kumar T.K.A."/>
            <person name="Kuo A."/>
            <person name="LaButti K."/>
            <person name="Larrondo L.F."/>
            <person name="Lindquist E."/>
            <person name="Ling A."/>
            <person name="Lombard V."/>
            <person name="Lucas S."/>
            <person name="Lundell T."/>
            <person name="Martin R."/>
            <person name="McLaughlin D.J."/>
            <person name="Morgenstern I."/>
            <person name="Morin E."/>
            <person name="Murat C."/>
            <person name="Nagy L.G."/>
            <person name="Nolan M."/>
            <person name="Ohm R.A."/>
            <person name="Patyshakuliyeva A."/>
            <person name="Rokas A."/>
            <person name="Ruiz-Duenas F.J."/>
            <person name="Sabat G."/>
            <person name="Salamov A."/>
            <person name="Samejima M."/>
            <person name="Schmutz J."/>
            <person name="Slot J.C."/>
            <person name="St John F."/>
            <person name="Stenlid J."/>
            <person name="Sun H."/>
            <person name="Sun S."/>
            <person name="Syed K."/>
            <person name="Tsang A."/>
            <person name="Wiebenga A."/>
            <person name="Young D."/>
            <person name="Pisabarro A."/>
            <person name="Eastwood D.C."/>
            <person name="Martin F."/>
            <person name="Cullen D."/>
            <person name="Grigoriev I.V."/>
            <person name="Hibbett D.S."/>
        </authorList>
    </citation>
    <scope>NUCLEOTIDE SEQUENCE [LARGE SCALE GENOMIC DNA]</scope>
    <source>
        <strain evidence="1 2">DJM-731 SS1</strain>
    </source>
</reference>
<dbReference type="PANTHER" id="PTHR21310">
    <property type="entry name" value="AMINOGLYCOSIDE PHOSPHOTRANSFERASE-RELATED-RELATED"/>
    <property type="match status" value="1"/>
</dbReference>
<dbReference type="AlphaFoldDB" id="M5FNA0"/>
<dbReference type="PANTHER" id="PTHR21310:SF13">
    <property type="entry name" value="AMINOGLYCOSIDE PHOSPHOTRANSFERASE DOMAIN-CONTAINING PROTEIN"/>
    <property type="match status" value="1"/>
</dbReference>
<dbReference type="Proteomes" id="UP000030653">
    <property type="component" value="Unassembled WGS sequence"/>
</dbReference>
<dbReference type="HOGENOM" id="CLU_043056_0_0_1"/>
<proteinExistence type="predicted"/>
<evidence type="ECO:0000313" key="1">
    <source>
        <dbReference type="EMBL" id="EJT97080.1"/>
    </source>
</evidence>
<dbReference type="OrthoDB" id="10003767at2759"/>
<dbReference type="RefSeq" id="XP_040623978.1">
    <property type="nucleotide sequence ID" value="XM_040769336.1"/>
</dbReference>
<evidence type="ECO:0000313" key="2">
    <source>
        <dbReference type="Proteomes" id="UP000030653"/>
    </source>
</evidence>
<dbReference type="STRING" id="1858805.M5FNA0"/>
<name>M5FNA0_DACPD</name>
<dbReference type="InterPro" id="IPR011009">
    <property type="entry name" value="Kinase-like_dom_sf"/>
</dbReference>
<dbReference type="EMBL" id="JH795878">
    <property type="protein sequence ID" value="EJT97080.1"/>
    <property type="molecule type" value="Genomic_DNA"/>
</dbReference>
<protein>
    <submittedName>
        <fullName evidence="1">Uncharacterized protein</fullName>
    </submittedName>
</protein>
<dbReference type="SUPFAM" id="SSF56112">
    <property type="entry name" value="Protein kinase-like (PK-like)"/>
    <property type="match status" value="1"/>
</dbReference>
<gene>
    <name evidence="1" type="ORF">DACRYDRAFT_112043</name>
</gene>